<proteinExistence type="predicted"/>
<name>A0A5J5DDS3_9PERO</name>
<sequence>MRMTEDGSGNRLQIQPDRPGSRLRPHDCMQTSCKEM</sequence>
<keyword evidence="3" id="KW-1185">Reference proteome</keyword>
<evidence type="ECO:0000313" key="3">
    <source>
        <dbReference type="Proteomes" id="UP000327493"/>
    </source>
</evidence>
<dbReference type="AlphaFoldDB" id="A0A5J5DDS3"/>
<dbReference type="EMBL" id="VOFY01000007">
    <property type="protein sequence ID" value="KAA8590961.1"/>
    <property type="molecule type" value="Genomic_DNA"/>
</dbReference>
<gene>
    <name evidence="2" type="ORF">FQN60_001904</name>
</gene>
<reference evidence="2 3" key="1">
    <citation type="submission" date="2019-08" db="EMBL/GenBank/DDBJ databases">
        <title>A chromosome-level genome assembly, high-density linkage maps, and genome scans reveal the genomic architecture of hybrid incompatibilities underlying speciation via character displacement in darters (Percidae: Etheostominae).</title>
        <authorList>
            <person name="Moran R.L."/>
            <person name="Catchen J.M."/>
            <person name="Fuller R.C."/>
        </authorList>
    </citation>
    <scope>NUCLEOTIDE SEQUENCE [LARGE SCALE GENOMIC DNA]</scope>
    <source>
        <strain evidence="2">EspeVRDwgs_2016</strain>
        <tissue evidence="2">Muscle</tissue>
    </source>
</reference>
<organism evidence="2 3">
    <name type="scientific">Etheostoma spectabile</name>
    <name type="common">orangethroat darter</name>
    <dbReference type="NCBI Taxonomy" id="54343"/>
    <lineage>
        <taxon>Eukaryota</taxon>
        <taxon>Metazoa</taxon>
        <taxon>Chordata</taxon>
        <taxon>Craniata</taxon>
        <taxon>Vertebrata</taxon>
        <taxon>Euteleostomi</taxon>
        <taxon>Actinopterygii</taxon>
        <taxon>Neopterygii</taxon>
        <taxon>Teleostei</taxon>
        <taxon>Neoteleostei</taxon>
        <taxon>Acanthomorphata</taxon>
        <taxon>Eupercaria</taxon>
        <taxon>Perciformes</taxon>
        <taxon>Percoidei</taxon>
        <taxon>Percidae</taxon>
        <taxon>Etheostomatinae</taxon>
        <taxon>Etheostoma</taxon>
    </lineage>
</organism>
<protein>
    <submittedName>
        <fullName evidence="2">Uncharacterized protein</fullName>
    </submittedName>
</protein>
<comment type="caution">
    <text evidence="2">The sequence shown here is derived from an EMBL/GenBank/DDBJ whole genome shotgun (WGS) entry which is preliminary data.</text>
</comment>
<dbReference type="Proteomes" id="UP000327493">
    <property type="component" value="Chromosome 7"/>
</dbReference>
<evidence type="ECO:0000256" key="1">
    <source>
        <dbReference type="SAM" id="MobiDB-lite"/>
    </source>
</evidence>
<accession>A0A5J5DDS3</accession>
<feature type="region of interest" description="Disordered" evidence="1">
    <location>
        <begin position="1"/>
        <end position="36"/>
    </location>
</feature>
<evidence type="ECO:0000313" key="2">
    <source>
        <dbReference type="EMBL" id="KAA8590961.1"/>
    </source>
</evidence>